<dbReference type="SUPFAM" id="SSF46785">
    <property type="entry name" value="Winged helix' DNA-binding domain"/>
    <property type="match status" value="1"/>
</dbReference>
<dbReference type="Pfam" id="PF03466">
    <property type="entry name" value="LysR_substrate"/>
    <property type="match status" value="1"/>
</dbReference>
<dbReference type="GO" id="GO:0005829">
    <property type="term" value="C:cytosol"/>
    <property type="evidence" value="ECO:0007669"/>
    <property type="project" value="TreeGrafter"/>
</dbReference>
<keyword evidence="4" id="KW-0804">Transcription</keyword>
<keyword evidence="3" id="KW-0238">DNA-binding</keyword>
<evidence type="ECO:0000259" key="5">
    <source>
        <dbReference type="PROSITE" id="PS50931"/>
    </source>
</evidence>
<organism evidence="6 7">
    <name type="scientific">Salipiger thiooxidans</name>
    <dbReference type="NCBI Taxonomy" id="282683"/>
    <lineage>
        <taxon>Bacteria</taxon>
        <taxon>Pseudomonadati</taxon>
        <taxon>Pseudomonadota</taxon>
        <taxon>Alphaproteobacteria</taxon>
        <taxon>Rhodobacterales</taxon>
        <taxon>Roseobacteraceae</taxon>
        <taxon>Salipiger</taxon>
    </lineage>
</organism>
<evidence type="ECO:0000256" key="3">
    <source>
        <dbReference type="ARBA" id="ARBA00023125"/>
    </source>
</evidence>
<dbReference type="GO" id="GO:0003700">
    <property type="term" value="F:DNA-binding transcription factor activity"/>
    <property type="evidence" value="ECO:0007669"/>
    <property type="project" value="InterPro"/>
</dbReference>
<protein>
    <submittedName>
        <fullName evidence="6">Transcriptional regulator, LysR family</fullName>
    </submittedName>
</protein>
<name>A0A1G7BJ82_9RHOB</name>
<keyword evidence="7" id="KW-1185">Reference proteome</keyword>
<dbReference type="CDD" id="cd05466">
    <property type="entry name" value="PBP2_LTTR_substrate"/>
    <property type="match status" value="1"/>
</dbReference>
<dbReference type="SUPFAM" id="SSF53850">
    <property type="entry name" value="Periplasmic binding protein-like II"/>
    <property type="match status" value="1"/>
</dbReference>
<dbReference type="GO" id="GO:0003677">
    <property type="term" value="F:DNA binding"/>
    <property type="evidence" value="ECO:0007669"/>
    <property type="project" value="UniProtKB-KW"/>
</dbReference>
<dbReference type="InterPro" id="IPR050950">
    <property type="entry name" value="HTH-type_LysR_regulators"/>
</dbReference>
<dbReference type="PANTHER" id="PTHR30419:SF8">
    <property type="entry name" value="NITROGEN ASSIMILATION TRANSCRIPTIONAL ACTIVATOR-RELATED"/>
    <property type="match status" value="1"/>
</dbReference>
<dbReference type="PRINTS" id="PR00039">
    <property type="entry name" value="HTHLYSR"/>
</dbReference>
<gene>
    <name evidence="6" type="ORF">SAMN04488105_102209</name>
</gene>
<dbReference type="Gene3D" id="3.40.190.290">
    <property type="match status" value="1"/>
</dbReference>
<dbReference type="Proteomes" id="UP000198994">
    <property type="component" value="Unassembled WGS sequence"/>
</dbReference>
<dbReference type="FunFam" id="1.10.10.10:FF:000001">
    <property type="entry name" value="LysR family transcriptional regulator"/>
    <property type="match status" value="1"/>
</dbReference>
<feature type="domain" description="HTH lysR-type" evidence="5">
    <location>
        <begin position="9"/>
        <end position="66"/>
    </location>
</feature>
<evidence type="ECO:0000256" key="1">
    <source>
        <dbReference type="ARBA" id="ARBA00009437"/>
    </source>
</evidence>
<comment type="similarity">
    <text evidence="1">Belongs to the LysR transcriptional regulatory family.</text>
</comment>
<dbReference type="GO" id="GO:0046914">
    <property type="term" value="F:transition metal ion binding"/>
    <property type="evidence" value="ECO:0007669"/>
    <property type="project" value="InterPro"/>
</dbReference>
<accession>A0A1G7BJ82</accession>
<dbReference type="EMBL" id="FNAV01000002">
    <property type="protein sequence ID" value="SDE27033.1"/>
    <property type="molecule type" value="Genomic_DNA"/>
</dbReference>
<evidence type="ECO:0000256" key="4">
    <source>
        <dbReference type="ARBA" id="ARBA00023163"/>
    </source>
</evidence>
<dbReference type="InterPro" id="IPR022689">
    <property type="entry name" value="Iron_dep_repressor"/>
</dbReference>
<dbReference type="Pfam" id="PF00126">
    <property type="entry name" value="HTH_1"/>
    <property type="match status" value="1"/>
</dbReference>
<evidence type="ECO:0000313" key="7">
    <source>
        <dbReference type="Proteomes" id="UP000198994"/>
    </source>
</evidence>
<evidence type="ECO:0000313" key="6">
    <source>
        <dbReference type="EMBL" id="SDE27033.1"/>
    </source>
</evidence>
<dbReference type="InterPro" id="IPR036388">
    <property type="entry name" value="WH-like_DNA-bd_sf"/>
</dbReference>
<proteinExistence type="inferred from homology"/>
<evidence type="ECO:0000256" key="2">
    <source>
        <dbReference type="ARBA" id="ARBA00023015"/>
    </source>
</evidence>
<reference evidence="7" key="1">
    <citation type="submission" date="2016-10" db="EMBL/GenBank/DDBJ databases">
        <authorList>
            <person name="Varghese N."/>
            <person name="Submissions S."/>
        </authorList>
    </citation>
    <scope>NUCLEOTIDE SEQUENCE [LARGE SCALE GENOMIC DNA]</scope>
    <source>
        <strain evidence="7">DSM 10146</strain>
    </source>
</reference>
<dbReference type="AlphaFoldDB" id="A0A1G7BJ82"/>
<dbReference type="SMART" id="SM00529">
    <property type="entry name" value="HTH_DTXR"/>
    <property type="match status" value="1"/>
</dbReference>
<dbReference type="InterPro" id="IPR005119">
    <property type="entry name" value="LysR_subst-bd"/>
</dbReference>
<sequence>MDGISLTELNWNLLRTFHVIAEEQSLTRAAQRLGVSQPSVTNALRKLEEQLGCQLVFRDSRHFELTLRGTKIHRECTEMLRSADRIAGLSRHGVDEERGEVRFQIITNLRSPLFDEALRLFHQRHPSVSFRIEVQSSQTIIRNLQDERVGLGVCLLSKPVMNLTCRKLFREEFGIFCGKEHPLFGREDVALRDLQQEPFITFACATDAGGLEPMAVLRQSANLGQRISGASPNMEEIRRMIMSGLGIGILPLVSVMDEIEHGNLWPLKISDQQLGADVFLVTNPRLQLSSAEEKFVHLIEELLNLYPDMG</sequence>
<dbReference type="PROSITE" id="PS50931">
    <property type="entry name" value="HTH_LYSR"/>
    <property type="match status" value="1"/>
</dbReference>
<dbReference type="OrthoDB" id="7506954at2"/>
<dbReference type="InterPro" id="IPR000847">
    <property type="entry name" value="LysR_HTH_N"/>
</dbReference>
<keyword evidence="2" id="KW-0805">Transcription regulation</keyword>
<dbReference type="STRING" id="282683.SAMN04488105_102209"/>
<dbReference type="InterPro" id="IPR036390">
    <property type="entry name" value="WH_DNA-bd_sf"/>
</dbReference>
<dbReference type="Gene3D" id="1.10.10.10">
    <property type="entry name" value="Winged helix-like DNA-binding domain superfamily/Winged helix DNA-binding domain"/>
    <property type="match status" value="1"/>
</dbReference>
<dbReference type="RefSeq" id="WP_089955342.1">
    <property type="nucleotide sequence ID" value="NZ_FNAV01000002.1"/>
</dbReference>
<dbReference type="PANTHER" id="PTHR30419">
    <property type="entry name" value="HTH-TYPE TRANSCRIPTIONAL REGULATOR YBHD"/>
    <property type="match status" value="1"/>
</dbReference>